<keyword evidence="2" id="KW-1185">Reference proteome</keyword>
<evidence type="ECO:0000313" key="2">
    <source>
        <dbReference type="Proteomes" id="UP001295684"/>
    </source>
</evidence>
<reference evidence="1" key="1">
    <citation type="submission" date="2023-07" db="EMBL/GenBank/DDBJ databases">
        <authorList>
            <consortium name="AG Swart"/>
            <person name="Singh M."/>
            <person name="Singh A."/>
            <person name="Seah K."/>
            <person name="Emmerich C."/>
        </authorList>
    </citation>
    <scope>NUCLEOTIDE SEQUENCE</scope>
    <source>
        <strain evidence="1">DP1</strain>
    </source>
</reference>
<evidence type="ECO:0000313" key="1">
    <source>
        <dbReference type="EMBL" id="CAI2383631.1"/>
    </source>
</evidence>
<name>A0AAD2D8K8_EUPCR</name>
<organism evidence="1 2">
    <name type="scientific">Euplotes crassus</name>
    <dbReference type="NCBI Taxonomy" id="5936"/>
    <lineage>
        <taxon>Eukaryota</taxon>
        <taxon>Sar</taxon>
        <taxon>Alveolata</taxon>
        <taxon>Ciliophora</taxon>
        <taxon>Intramacronucleata</taxon>
        <taxon>Spirotrichea</taxon>
        <taxon>Hypotrichia</taxon>
        <taxon>Euplotida</taxon>
        <taxon>Euplotidae</taxon>
        <taxon>Moneuplotes</taxon>
    </lineage>
</organism>
<protein>
    <submittedName>
        <fullName evidence="1">Uncharacterized protein</fullName>
    </submittedName>
</protein>
<comment type="caution">
    <text evidence="1">The sequence shown here is derived from an EMBL/GenBank/DDBJ whole genome shotgun (WGS) entry which is preliminary data.</text>
</comment>
<sequence length="44" mass="5000">MSATNPSGETTTCEESSLNSFRILSRLNTLKDRLYCKFSRLCPK</sequence>
<dbReference type="EMBL" id="CAMPGE010025921">
    <property type="protein sequence ID" value="CAI2383631.1"/>
    <property type="molecule type" value="Genomic_DNA"/>
</dbReference>
<gene>
    <name evidence="1" type="ORF">ECRASSUSDP1_LOCUS25136</name>
</gene>
<dbReference type="Proteomes" id="UP001295684">
    <property type="component" value="Unassembled WGS sequence"/>
</dbReference>
<proteinExistence type="predicted"/>
<accession>A0AAD2D8K8</accession>
<dbReference type="AlphaFoldDB" id="A0AAD2D8K8"/>